<sequence>MKIEFLFANLNRGQSNPGARAVRRGRNDQHGASVTPKELNNSTAQLRRERENKADKKRREDPLGSVLVCHGIGVSDR</sequence>
<accession>A0A7J5ZVW5</accession>
<name>A0A7J5ZVW5_AMEME</name>
<evidence type="ECO:0000313" key="3">
    <source>
        <dbReference type="Proteomes" id="UP000593565"/>
    </source>
</evidence>
<proteinExistence type="predicted"/>
<dbReference type="EMBL" id="JAAGNN010000023">
    <property type="protein sequence ID" value="KAF4073909.1"/>
    <property type="molecule type" value="Genomic_DNA"/>
</dbReference>
<gene>
    <name evidence="2" type="ORF">AMELA_G00248600</name>
</gene>
<feature type="region of interest" description="Disordered" evidence="1">
    <location>
        <begin position="7"/>
        <end position="64"/>
    </location>
</feature>
<organism evidence="2 3">
    <name type="scientific">Ameiurus melas</name>
    <name type="common">Black bullhead</name>
    <name type="synonym">Silurus melas</name>
    <dbReference type="NCBI Taxonomy" id="219545"/>
    <lineage>
        <taxon>Eukaryota</taxon>
        <taxon>Metazoa</taxon>
        <taxon>Chordata</taxon>
        <taxon>Craniata</taxon>
        <taxon>Vertebrata</taxon>
        <taxon>Euteleostomi</taxon>
        <taxon>Actinopterygii</taxon>
        <taxon>Neopterygii</taxon>
        <taxon>Teleostei</taxon>
        <taxon>Ostariophysi</taxon>
        <taxon>Siluriformes</taxon>
        <taxon>Ictaluridae</taxon>
        <taxon>Ameiurus</taxon>
    </lineage>
</organism>
<feature type="compositionally biased region" description="Basic and acidic residues" evidence="1">
    <location>
        <begin position="46"/>
        <end position="62"/>
    </location>
</feature>
<dbReference type="Proteomes" id="UP000593565">
    <property type="component" value="Unassembled WGS sequence"/>
</dbReference>
<dbReference type="AlphaFoldDB" id="A0A7J5ZVW5"/>
<evidence type="ECO:0000256" key="1">
    <source>
        <dbReference type="SAM" id="MobiDB-lite"/>
    </source>
</evidence>
<comment type="caution">
    <text evidence="2">The sequence shown here is derived from an EMBL/GenBank/DDBJ whole genome shotgun (WGS) entry which is preliminary data.</text>
</comment>
<evidence type="ECO:0000313" key="2">
    <source>
        <dbReference type="EMBL" id="KAF4073909.1"/>
    </source>
</evidence>
<reference evidence="2 3" key="1">
    <citation type="submission" date="2020-02" db="EMBL/GenBank/DDBJ databases">
        <title>A chromosome-scale genome assembly of the black bullhead catfish (Ameiurus melas).</title>
        <authorList>
            <person name="Wen M."/>
            <person name="Zham M."/>
            <person name="Cabau C."/>
            <person name="Klopp C."/>
            <person name="Donnadieu C."/>
            <person name="Roques C."/>
            <person name="Bouchez O."/>
            <person name="Lampietro C."/>
            <person name="Jouanno E."/>
            <person name="Herpin A."/>
            <person name="Louis A."/>
            <person name="Berthelot C."/>
            <person name="Parey E."/>
            <person name="Roest-Crollius H."/>
            <person name="Braasch I."/>
            <person name="Postlethwait J."/>
            <person name="Robinson-Rechavi M."/>
            <person name="Echchiki A."/>
            <person name="Begum T."/>
            <person name="Montfort J."/>
            <person name="Schartl M."/>
            <person name="Bobe J."/>
            <person name="Guiguen Y."/>
        </authorList>
    </citation>
    <scope>NUCLEOTIDE SEQUENCE [LARGE SCALE GENOMIC DNA]</scope>
    <source>
        <strain evidence="2">M_S1</strain>
        <tissue evidence="2">Blood</tissue>
    </source>
</reference>
<keyword evidence="3" id="KW-1185">Reference proteome</keyword>
<protein>
    <submittedName>
        <fullName evidence="2">Uncharacterized protein</fullName>
    </submittedName>
</protein>